<dbReference type="OrthoDB" id="387189at2"/>
<gene>
    <name evidence="2" type="ORF">SCLAR_v1c01570</name>
</gene>
<keyword evidence="1" id="KW-0812">Transmembrane</keyword>
<feature type="transmembrane region" description="Helical" evidence="1">
    <location>
        <begin position="147"/>
        <end position="176"/>
    </location>
</feature>
<accession>A0A2K8KFN0</accession>
<dbReference type="AlphaFoldDB" id="A0A2K8KFN0"/>
<protein>
    <submittedName>
        <fullName evidence="2">Uncharacterized protein</fullName>
    </submittedName>
</protein>
<name>A0A2K8KFN0_9MOLU</name>
<evidence type="ECO:0000313" key="2">
    <source>
        <dbReference type="EMBL" id="ATX70488.1"/>
    </source>
</evidence>
<keyword evidence="1" id="KW-0472">Membrane</keyword>
<feature type="transmembrane region" description="Helical" evidence="1">
    <location>
        <begin position="107"/>
        <end position="126"/>
    </location>
</feature>
<keyword evidence="3" id="KW-1185">Reference proteome</keyword>
<dbReference type="EMBL" id="CP024870">
    <property type="protein sequence ID" value="ATX70488.1"/>
    <property type="molecule type" value="Genomic_DNA"/>
</dbReference>
<organism evidence="2 3">
    <name type="scientific">Spiroplasma clarkii</name>
    <dbReference type="NCBI Taxonomy" id="2139"/>
    <lineage>
        <taxon>Bacteria</taxon>
        <taxon>Bacillati</taxon>
        <taxon>Mycoplasmatota</taxon>
        <taxon>Mollicutes</taxon>
        <taxon>Entomoplasmatales</taxon>
        <taxon>Spiroplasmataceae</taxon>
        <taxon>Spiroplasma</taxon>
    </lineage>
</organism>
<sequence>MFTFLVIAAWIFVITAALLLGFLAALPYLGGLMFSNDFMLKVIIWLTNQPFALPFFRVITVEGPTQQFGELVTTGGWNAWVLTPIGIMNSIGTEGINPDYSLGNLQVFSIMGALGVIAITLIAVAISELVRLKKKQKISKPFTKLILILFPICGMLYGQVIVLIASGLLLTAWIFLEIVLFDAEAVSNYAEERNLITIYHEEKKFEKEVNKEGKLIGNIDLVTVKKRQEQSILDQNERANQNSSSMLPKGSSKWKIKYEILNEKKAQLVALDEKLQATVSVLNLNEKYEEIWSYNRLVKAINEITEQLGLGDEEKVSEFDMTRNSRISEEELAKIKKTKKYSAWEKEYKALGTEKDSFSNNLANLKESKKLKIVEKLNSKIKKLNELGNKIGLSQDFDLDFISIDDTFLGTGSDITKTTDFGDEIKPMPSMTNFPLEESGGQEVFQSPMVGDVEAEASEIFAELNQVEKTSSSEVEDIQAFANLIATPPTIKQTQTYTPHVETKIHNADPYVEQRLKLAIDMNVAELMPASSPLIDTDITGIYQDLNYEQKDYSYLLDGDVKNEATPEATPAAFDFTTFTPSLETPIVQPEPEVKLSKEEFDEHLKARLEVAINMDLDQLPTTEQSVNADREIIYNDINFQQPDLLASSTIETTLTSSVEKPTTASPFGFTIPNFSEASPEPVLAPTPLSAPEVSENIAVPFQMASLNISEPVLAPTSFSTEVSDQDIVKVINERTNFLDSKISQIDVKMVKLETVVEQINVKLEKVSESVEEIKNSTSPKTLIATLTKKHAYNKTETNN</sequence>
<keyword evidence="1" id="KW-1133">Transmembrane helix</keyword>
<evidence type="ECO:0000256" key="1">
    <source>
        <dbReference type="SAM" id="Phobius"/>
    </source>
</evidence>
<dbReference type="RefSeq" id="WP_100254054.1">
    <property type="nucleotide sequence ID" value="NZ_CP015819.1"/>
</dbReference>
<proteinExistence type="predicted"/>
<feature type="transmembrane region" description="Helical" evidence="1">
    <location>
        <begin position="6"/>
        <end position="26"/>
    </location>
</feature>
<dbReference type="Proteomes" id="UP000231179">
    <property type="component" value="Chromosome"/>
</dbReference>
<evidence type="ECO:0000313" key="3">
    <source>
        <dbReference type="Proteomes" id="UP000231179"/>
    </source>
</evidence>
<reference evidence="2 3" key="1">
    <citation type="submission" date="2017-11" db="EMBL/GenBank/DDBJ databases">
        <title>Complete genome sequence of Spiroplasma clarkii CN-5 (DSM 19994).</title>
        <authorList>
            <person name="Tsai Y.-M."/>
            <person name="Chang A."/>
            <person name="Lo W.-S."/>
            <person name="Kuo C.-H."/>
        </authorList>
    </citation>
    <scope>NUCLEOTIDE SEQUENCE [LARGE SCALE GENOMIC DNA]</scope>
    <source>
        <strain evidence="2 3">CN-5</strain>
    </source>
</reference>